<dbReference type="AlphaFoldDB" id="A0A2B7Z3J3"/>
<gene>
    <name evidence="1" type="ORF">AJ80_00369</name>
</gene>
<comment type="caution">
    <text evidence="1">The sequence shown here is derived from an EMBL/GenBank/DDBJ whole genome shotgun (WGS) entry which is preliminary data.</text>
</comment>
<evidence type="ECO:0000313" key="1">
    <source>
        <dbReference type="EMBL" id="PGH27819.1"/>
    </source>
</evidence>
<sequence length="491" mass="55992">MASLDQLPAELLREISKLVASNPTYRNEDKFSLMLVCRALRPFAELMVCYEHIEIASCDFLRMHCLLRTLVERPDLAQRVNYIYVRRSVEGHDKQLTTEYKQLEVNLICALYEDVDQTGVGNEETESDDGSTERVDLERDNYSNGEYRMWDSNGRARQEWLDGLNRNAPGVFLALIISQTLNLEVALLCPMEGIEFMAMIFEKKVALYLSDAANSPVKPLQSVGFENRSDWKRTVRPGVVEIPDQTINPKSFQEALSLLYIPTLKSLSLCGIDQKASLLWSYEHPPAALQLYYLHLGSFSPRIKDIGPLFSACPNLSVFLYDAWDDEVEQKTLDYSEVKFVNTYPRLQKFELELIPSTRTINGNHGTMSRTVVPFTSLTMFPRLRALAIPILSLLGSSPRAGSSQVKDLLPSSLVDLTISDDTYMVEPLIDYLSMLFSQLQELVEEKKTHVPLLNKLRIRLITDMYPTEEQAMGLREACYAANVKFVWYYG</sequence>
<keyword evidence="2" id="KW-1185">Reference proteome</keyword>
<protein>
    <submittedName>
        <fullName evidence="1">Uncharacterized protein</fullName>
    </submittedName>
</protein>
<dbReference type="OrthoDB" id="4191831at2759"/>
<evidence type="ECO:0000313" key="2">
    <source>
        <dbReference type="Proteomes" id="UP000224634"/>
    </source>
</evidence>
<accession>A0A2B7Z3J3</accession>
<dbReference type="EMBL" id="PDNA01000003">
    <property type="protein sequence ID" value="PGH27819.1"/>
    <property type="molecule type" value="Genomic_DNA"/>
</dbReference>
<dbReference type="Proteomes" id="UP000224634">
    <property type="component" value="Unassembled WGS sequence"/>
</dbReference>
<name>A0A2B7Z3J3_POLH7</name>
<proteinExistence type="predicted"/>
<organism evidence="1 2">
    <name type="scientific">Polytolypa hystricis (strain UAMH7299)</name>
    <dbReference type="NCBI Taxonomy" id="1447883"/>
    <lineage>
        <taxon>Eukaryota</taxon>
        <taxon>Fungi</taxon>
        <taxon>Dikarya</taxon>
        <taxon>Ascomycota</taxon>
        <taxon>Pezizomycotina</taxon>
        <taxon>Eurotiomycetes</taxon>
        <taxon>Eurotiomycetidae</taxon>
        <taxon>Onygenales</taxon>
        <taxon>Onygenales incertae sedis</taxon>
        <taxon>Polytolypa</taxon>
    </lineage>
</organism>
<reference evidence="1 2" key="1">
    <citation type="submission" date="2017-10" db="EMBL/GenBank/DDBJ databases">
        <title>Comparative genomics in systemic dimorphic fungi from Ajellomycetaceae.</title>
        <authorList>
            <person name="Munoz J.F."/>
            <person name="Mcewen J.G."/>
            <person name="Clay O.K."/>
            <person name="Cuomo C.A."/>
        </authorList>
    </citation>
    <scope>NUCLEOTIDE SEQUENCE [LARGE SCALE GENOMIC DNA]</scope>
    <source>
        <strain evidence="1 2">UAMH7299</strain>
    </source>
</reference>